<dbReference type="InterPro" id="IPR006917">
    <property type="entry name" value="SOUL_heme-bd"/>
</dbReference>
<dbReference type="EMBL" id="FNNZ01000007">
    <property type="protein sequence ID" value="SDW68566.1"/>
    <property type="molecule type" value="Genomic_DNA"/>
</dbReference>
<dbReference type="InterPro" id="IPR011256">
    <property type="entry name" value="Reg_factor_effector_dom_sf"/>
</dbReference>
<dbReference type="Proteomes" id="UP000198816">
    <property type="component" value="Unassembled WGS sequence"/>
</dbReference>
<evidence type="ECO:0000256" key="1">
    <source>
        <dbReference type="SAM" id="SignalP"/>
    </source>
</evidence>
<dbReference type="AlphaFoldDB" id="A0A1H2VJQ3"/>
<gene>
    <name evidence="2" type="ORF">SAMN05421783_10752</name>
</gene>
<proteinExistence type="predicted"/>
<dbReference type="PANTHER" id="PTHR11220">
    <property type="entry name" value="HEME-BINDING PROTEIN-RELATED"/>
    <property type="match status" value="1"/>
</dbReference>
<keyword evidence="3" id="KW-1185">Reference proteome</keyword>
<accession>A0A1H2VJQ3</accession>
<feature type="signal peptide" evidence="1">
    <location>
        <begin position="1"/>
        <end position="29"/>
    </location>
</feature>
<dbReference type="RefSeq" id="WP_245731816.1">
    <property type="nucleotide sequence ID" value="NZ_FNNZ01000007.1"/>
</dbReference>
<evidence type="ECO:0000313" key="2">
    <source>
        <dbReference type="EMBL" id="SDW68566.1"/>
    </source>
</evidence>
<sequence length="224" mass="24754">MIGSRSTSPRTTTLVCALLMLFGGTEAMAVEEPDYTVARTFPDFELRRYPPHAVAETEVAGPFDEAGNQAFRILAGYIFGDNRADTKIEMTAPVSQRPAAGGGERIEMTAPVVQRPASGTEGETFVVSFVMPDRFTLDTLPEPVDPRVRLREEPGKLMAVRRYSGRWTETSYRDNETGLLRAVEAAGLKPLAAPVYARYNSPFSLWFMRRNEVMVEVAETGAKP</sequence>
<dbReference type="SUPFAM" id="SSF55136">
    <property type="entry name" value="Probable bacterial effector-binding domain"/>
    <property type="match status" value="2"/>
</dbReference>
<protein>
    <submittedName>
        <fullName evidence="2">SOUL heme-binding protein</fullName>
    </submittedName>
</protein>
<name>A0A1H2VJQ3_THIRO</name>
<organism evidence="2 3">
    <name type="scientific">Thiocapsa roseopersicina</name>
    <dbReference type="NCBI Taxonomy" id="1058"/>
    <lineage>
        <taxon>Bacteria</taxon>
        <taxon>Pseudomonadati</taxon>
        <taxon>Pseudomonadota</taxon>
        <taxon>Gammaproteobacteria</taxon>
        <taxon>Chromatiales</taxon>
        <taxon>Chromatiaceae</taxon>
        <taxon>Thiocapsa</taxon>
    </lineage>
</organism>
<evidence type="ECO:0000313" key="3">
    <source>
        <dbReference type="Proteomes" id="UP000198816"/>
    </source>
</evidence>
<dbReference type="Gene3D" id="3.20.80.10">
    <property type="entry name" value="Regulatory factor, effector binding domain"/>
    <property type="match status" value="2"/>
</dbReference>
<feature type="chain" id="PRO_5011638836" evidence="1">
    <location>
        <begin position="30"/>
        <end position="224"/>
    </location>
</feature>
<dbReference type="PANTHER" id="PTHR11220:SF58">
    <property type="entry name" value="SOUL HEME-BINDING FAMILY PROTEIN"/>
    <property type="match status" value="1"/>
</dbReference>
<reference evidence="3" key="1">
    <citation type="submission" date="2016-10" db="EMBL/GenBank/DDBJ databases">
        <authorList>
            <person name="Varghese N."/>
            <person name="Submissions S."/>
        </authorList>
    </citation>
    <scope>NUCLEOTIDE SEQUENCE [LARGE SCALE GENOMIC DNA]</scope>
    <source>
        <strain evidence="3">DSM 217</strain>
    </source>
</reference>
<dbReference type="Pfam" id="PF04832">
    <property type="entry name" value="SOUL"/>
    <property type="match status" value="2"/>
</dbReference>
<keyword evidence="1" id="KW-0732">Signal</keyword>
<dbReference type="STRING" id="1058.SAMN05421783_10752"/>